<evidence type="ECO:0000313" key="1">
    <source>
        <dbReference type="EMBL" id="KRG30700.1"/>
    </source>
</evidence>
<dbReference type="InterPro" id="IPR003718">
    <property type="entry name" value="OsmC/Ohr_fam"/>
</dbReference>
<proteinExistence type="predicted"/>
<dbReference type="STRING" id="270918.APR42_02225"/>
<dbReference type="Proteomes" id="UP000051643">
    <property type="component" value="Unassembled WGS sequence"/>
</dbReference>
<organism evidence="1 2">
    <name type="scientific">Salegentibacter mishustinae</name>
    <dbReference type="NCBI Taxonomy" id="270918"/>
    <lineage>
        <taxon>Bacteria</taxon>
        <taxon>Pseudomonadati</taxon>
        <taxon>Bacteroidota</taxon>
        <taxon>Flavobacteriia</taxon>
        <taxon>Flavobacteriales</taxon>
        <taxon>Flavobacteriaceae</taxon>
        <taxon>Salegentibacter</taxon>
    </lineage>
</organism>
<dbReference type="Pfam" id="PF02566">
    <property type="entry name" value="OsmC"/>
    <property type="match status" value="1"/>
</dbReference>
<dbReference type="InterPro" id="IPR015946">
    <property type="entry name" value="KH_dom-like_a/b"/>
</dbReference>
<name>A0A0Q9ZCA1_9FLAO</name>
<evidence type="ECO:0000313" key="2">
    <source>
        <dbReference type="Proteomes" id="UP000051643"/>
    </source>
</evidence>
<dbReference type="PANTHER" id="PTHR34352">
    <property type="entry name" value="PROTEIN YHFA"/>
    <property type="match status" value="1"/>
</dbReference>
<accession>A0A0Q9ZCA1</accession>
<dbReference type="EMBL" id="LKTP01000001">
    <property type="protein sequence ID" value="KRG30700.1"/>
    <property type="molecule type" value="Genomic_DNA"/>
</dbReference>
<dbReference type="SUPFAM" id="SSF82784">
    <property type="entry name" value="OsmC-like"/>
    <property type="match status" value="1"/>
</dbReference>
<dbReference type="Gene3D" id="3.30.300.20">
    <property type="match status" value="1"/>
</dbReference>
<dbReference type="InterPro" id="IPR036102">
    <property type="entry name" value="OsmC/Ohrsf"/>
</dbReference>
<dbReference type="OrthoDB" id="9804010at2"/>
<gene>
    <name evidence="1" type="ORF">APR42_02225</name>
</gene>
<dbReference type="PANTHER" id="PTHR34352:SF1">
    <property type="entry name" value="PROTEIN YHFA"/>
    <property type="match status" value="1"/>
</dbReference>
<keyword evidence="2" id="KW-1185">Reference proteome</keyword>
<dbReference type="RefSeq" id="WP_057480522.1">
    <property type="nucleotide sequence ID" value="NZ_BMWR01000002.1"/>
</dbReference>
<dbReference type="AlphaFoldDB" id="A0A0Q9ZCA1"/>
<comment type="caution">
    <text evidence="1">The sequence shown here is derived from an EMBL/GenBank/DDBJ whole genome shotgun (WGS) entry which is preliminary data.</text>
</comment>
<reference evidence="1" key="1">
    <citation type="submission" date="2015-10" db="EMBL/GenBank/DDBJ databases">
        <title>Draft genome sequence of Salegentibacter mishustinae KCTC 12263.</title>
        <authorList>
            <person name="Lin W."/>
            <person name="Zheng Q."/>
        </authorList>
    </citation>
    <scope>NUCLEOTIDE SEQUENCE [LARGE SCALE GENOMIC DNA]</scope>
    <source>
        <strain evidence="1">KCTC 12263</strain>
    </source>
</reference>
<sequence>MKINLKRLNKDYHFETVNERGDVVHLDNKTDAEPKGASPMDLLLRAIAGCSSIDIVMILKKQHLELEDLQVEVEGFREDGAVPNVFKKIQVNFLLKGDVPASKAKRAVDLSMEKYCSVSKMLEKAAEINYAITLNGELIN</sequence>
<protein>
    <submittedName>
        <fullName evidence="1">Osmotically inducible protein OsmC</fullName>
    </submittedName>
</protein>